<keyword evidence="4" id="KW-1185">Reference proteome</keyword>
<accession>A0A0W0UB10</accession>
<evidence type="ECO:0000313" key="2">
    <source>
        <dbReference type="EMBL" id="KTD05140.1"/>
    </source>
</evidence>
<gene>
    <name evidence="2" type="ORF">Lfee_0026</name>
    <name evidence="3" type="ORF">NCTC12022_02635</name>
</gene>
<keyword evidence="1" id="KW-0472">Membrane</keyword>
<evidence type="ECO:0000313" key="5">
    <source>
        <dbReference type="Proteomes" id="UP000251942"/>
    </source>
</evidence>
<reference evidence="3 5" key="2">
    <citation type="submission" date="2018-06" db="EMBL/GenBank/DDBJ databases">
        <authorList>
            <consortium name="Pathogen Informatics"/>
            <person name="Doyle S."/>
        </authorList>
    </citation>
    <scope>NUCLEOTIDE SEQUENCE [LARGE SCALE GENOMIC DNA]</scope>
    <source>
        <strain evidence="3 5">NCTC12022</strain>
    </source>
</reference>
<dbReference type="AlphaFoldDB" id="A0A0W0UB10"/>
<evidence type="ECO:0000256" key="1">
    <source>
        <dbReference type="SAM" id="Phobius"/>
    </source>
</evidence>
<dbReference type="EMBL" id="UASS01000026">
    <property type="protein sequence ID" value="SPX61881.1"/>
    <property type="molecule type" value="Genomic_DNA"/>
</dbReference>
<dbReference type="EMBL" id="LNYB01000003">
    <property type="protein sequence ID" value="KTD05140.1"/>
    <property type="molecule type" value="Genomic_DNA"/>
</dbReference>
<organism evidence="2 4">
    <name type="scientific">Legionella feeleii</name>
    <dbReference type="NCBI Taxonomy" id="453"/>
    <lineage>
        <taxon>Bacteria</taxon>
        <taxon>Pseudomonadati</taxon>
        <taxon>Pseudomonadota</taxon>
        <taxon>Gammaproteobacteria</taxon>
        <taxon>Legionellales</taxon>
        <taxon>Legionellaceae</taxon>
        <taxon>Legionella</taxon>
    </lineage>
</organism>
<protein>
    <submittedName>
        <fullName evidence="2">Uncharacterized protein</fullName>
    </submittedName>
</protein>
<keyword evidence="1" id="KW-0812">Transmembrane</keyword>
<keyword evidence="1" id="KW-1133">Transmembrane helix</keyword>
<evidence type="ECO:0000313" key="4">
    <source>
        <dbReference type="Proteomes" id="UP000054698"/>
    </source>
</evidence>
<proteinExistence type="predicted"/>
<dbReference type="Proteomes" id="UP000251942">
    <property type="component" value="Unassembled WGS sequence"/>
</dbReference>
<dbReference type="Proteomes" id="UP000054698">
    <property type="component" value="Unassembled WGS sequence"/>
</dbReference>
<reference evidence="2 4" key="1">
    <citation type="submission" date="2015-11" db="EMBL/GenBank/DDBJ databases">
        <title>Genomic analysis of 38 Legionella species identifies large and diverse effector repertoires.</title>
        <authorList>
            <person name="Burstein D."/>
            <person name="Amaro F."/>
            <person name="Zusman T."/>
            <person name="Lifshitz Z."/>
            <person name="Cohen O."/>
            <person name="Gilbert J.A."/>
            <person name="Pupko T."/>
            <person name="Shuman H.A."/>
            <person name="Segal G."/>
        </authorList>
    </citation>
    <scope>NUCLEOTIDE SEQUENCE [LARGE SCALE GENOMIC DNA]</scope>
    <source>
        <strain evidence="2 4">WO-44C</strain>
    </source>
</reference>
<name>A0A0W0UB10_9GAMM</name>
<evidence type="ECO:0000313" key="3">
    <source>
        <dbReference type="EMBL" id="SPX61881.1"/>
    </source>
</evidence>
<feature type="transmembrane region" description="Helical" evidence="1">
    <location>
        <begin position="37"/>
        <end position="62"/>
    </location>
</feature>
<sequence>MDDEAAMAFEAFSPLEKEFASLMNGYESDGFRNQKQVVVLIGTFNYFPATCGLNGFAMVYVLTFRRRISTVAPSAEAARFKLFMVRFFPDSMR</sequence>